<keyword evidence="5 6" id="KW-0472">Membrane</keyword>
<feature type="transmembrane region" description="Helical" evidence="6">
    <location>
        <begin position="49"/>
        <end position="71"/>
    </location>
</feature>
<feature type="transmembrane region" description="Helical" evidence="6">
    <location>
        <begin position="352"/>
        <end position="373"/>
    </location>
</feature>
<keyword evidence="4 6" id="KW-1133">Transmembrane helix</keyword>
<evidence type="ECO:0000256" key="2">
    <source>
        <dbReference type="ARBA" id="ARBA00022448"/>
    </source>
</evidence>
<dbReference type="Gene3D" id="1.20.1250.20">
    <property type="entry name" value="MFS general substrate transporter like domains"/>
    <property type="match status" value="2"/>
</dbReference>
<dbReference type="PANTHER" id="PTHR11360">
    <property type="entry name" value="MONOCARBOXYLATE TRANSPORTER"/>
    <property type="match status" value="1"/>
</dbReference>
<feature type="domain" description="Major facilitator superfamily (MFS) profile" evidence="7">
    <location>
        <begin position="10"/>
        <end position="405"/>
    </location>
</feature>
<feature type="transmembrane region" description="Helical" evidence="6">
    <location>
        <begin position="168"/>
        <end position="188"/>
    </location>
</feature>
<dbReference type="InterPro" id="IPR011701">
    <property type="entry name" value="MFS"/>
</dbReference>
<evidence type="ECO:0000259" key="7">
    <source>
        <dbReference type="PROSITE" id="PS50850"/>
    </source>
</evidence>
<feature type="transmembrane region" description="Helical" evidence="6">
    <location>
        <begin position="138"/>
        <end position="156"/>
    </location>
</feature>
<feature type="transmembrane region" description="Helical" evidence="6">
    <location>
        <begin position="7"/>
        <end position="29"/>
    </location>
</feature>
<dbReference type="InterPro" id="IPR036259">
    <property type="entry name" value="MFS_trans_sf"/>
</dbReference>
<keyword evidence="9" id="KW-1185">Reference proteome</keyword>
<gene>
    <name evidence="8" type="ORF">AM1BK_51250</name>
</gene>
<keyword evidence="2" id="KW-0813">Transport</keyword>
<dbReference type="EMBL" id="BNDS01000048">
    <property type="protein sequence ID" value="GHI01583.1"/>
    <property type="molecule type" value="Genomic_DNA"/>
</dbReference>
<dbReference type="SUPFAM" id="SSF103473">
    <property type="entry name" value="MFS general substrate transporter"/>
    <property type="match status" value="1"/>
</dbReference>
<dbReference type="RefSeq" id="WP_191277225.1">
    <property type="nucleotide sequence ID" value="NZ_BNDS01000048.1"/>
</dbReference>
<evidence type="ECO:0000256" key="4">
    <source>
        <dbReference type="ARBA" id="ARBA00022989"/>
    </source>
</evidence>
<organism evidence="8 9">
    <name type="scientific">Neobacillus kokaensis</name>
    <dbReference type="NCBI Taxonomy" id="2759023"/>
    <lineage>
        <taxon>Bacteria</taxon>
        <taxon>Bacillati</taxon>
        <taxon>Bacillota</taxon>
        <taxon>Bacilli</taxon>
        <taxon>Bacillales</taxon>
        <taxon>Bacillaceae</taxon>
        <taxon>Neobacillus</taxon>
    </lineage>
</organism>
<evidence type="ECO:0000256" key="1">
    <source>
        <dbReference type="ARBA" id="ARBA00004651"/>
    </source>
</evidence>
<dbReference type="Pfam" id="PF07690">
    <property type="entry name" value="MFS_1"/>
    <property type="match status" value="1"/>
</dbReference>
<evidence type="ECO:0000256" key="6">
    <source>
        <dbReference type="SAM" id="Phobius"/>
    </source>
</evidence>
<evidence type="ECO:0000256" key="3">
    <source>
        <dbReference type="ARBA" id="ARBA00022692"/>
    </source>
</evidence>
<evidence type="ECO:0000313" key="8">
    <source>
        <dbReference type="EMBL" id="GHI01583.1"/>
    </source>
</evidence>
<reference evidence="8 9" key="1">
    <citation type="journal article" date="2022" name="Int. J. Syst. Evol. Microbiol.">
        <title>Neobacillus kokaensis sp. nov., isolated from soil.</title>
        <authorList>
            <person name="Yuki K."/>
            <person name="Matsubara H."/>
            <person name="Yamaguchi S."/>
        </authorList>
    </citation>
    <scope>NUCLEOTIDE SEQUENCE [LARGE SCALE GENOMIC DNA]</scope>
    <source>
        <strain evidence="8 9">LOB 377</strain>
    </source>
</reference>
<comment type="caution">
    <text evidence="8">The sequence shown here is derived from an EMBL/GenBank/DDBJ whole genome shotgun (WGS) entry which is preliminary data.</text>
</comment>
<feature type="transmembrane region" description="Helical" evidence="6">
    <location>
        <begin position="225"/>
        <end position="244"/>
    </location>
</feature>
<name>A0ABQ3NCF3_9BACI</name>
<feature type="transmembrane region" description="Helical" evidence="6">
    <location>
        <begin position="256"/>
        <end position="279"/>
    </location>
</feature>
<dbReference type="InterPro" id="IPR020846">
    <property type="entry name" value="MFS_dom"/>
</dbReference>
<accession>A0ABQ3NCF3</accession>
<dbReference type="Proteomes" id="UP000637074">
    <property type="component" value="Unassembled WGS sequence"/>
</dbReference>
<feature type="transmembrane region" description="Helical" evidence="6">
    <location>
        <begin position="317"/>
        <end position="340"/>
    </location>
</feature>
<dbReference type="InterPro" id="IPR050327">
    <property type="entry name" value="Proton-linked_MCT"/>
</dbReference>
<feature type="transmembrane region" description="Helical" evidence="6">
    <location>
        <begin position="291"/>
        <end position="311"/>
    </location>
</feature>
<dbReference type="PANTHER" id="PTHR11360:SF284">
    <property type="entry name" value="EG:103B4.3 PROTEIN-RELATED"/>
    <property type="match status" value="1"/>
</dbReference>
<keyword evidence="3 6" id="KW-0812">Transmembrane</keyword>
<comment type="subcellular location">
    <subcellularLocation>
        <location evidence="1">Cell membrane</location>
        <topology evidence="1">Multi-pass membrane protein</topology>
    </subcellularLocation>
</comment>
<sequence>MMKEKRIYYGWYIVIFASIIVLLSMGMRMGIGPFIHPIMEDLKLSRTEISLIVSVGMIFYGVGMPLAGILLKAFNTRIVLLIGLTTVCLSIVWTVYAKGMVSFLLSYGVLLSIGLAFLSSITLSPIVSKWFVRQRGKALFYLTTGGMAGLAVMTPVETWLIDLVGWQNTLLVFGGVFICIVLPSALFIMHEDVPEEADGPGAVVGKERPAAPADLTWKDALKTITYWKIVFGLFACGFGMNLLGSHGVPMLMDHHFAPMTASLGVGLIGIVAIFGSLFLAQLADRFPRKYILFLVYVVRGLGFFGLVYSAANWQLFLVSFIGGLAWSGSVAMSTAILGDLYGVRLLGILNGLAYFIGHQVGAAIGSFLGGWGYEVFGTHIISFSAAGILALLASFASITLPQNLSFSKQVFGVKQREGSSVSK</sequence>
<feature type="transmembrane region" description="Helical" evidence="6">
    <location>
        <begin position="379"/>
        <end position="400"/>
    </location>
</feature>
<feature type="transmembrane region" description="Helical" evidence="6">
    <location>
        <begin position="78"/>
        <end position="97"/>
    </location>
</feature>
<feature type="transmembrane region" description="Helical" evidence="6">
    <location>
        <begin position="103"/>
        <end position="126"/>
    </location>
</feature>
<dbReference type="CDD" id="cd17355">
    <property type="entry name" value="MFS_YcxA_like"/>
    <property type="match status" value="1"/>
</dbReference>
<protein>
    <submittedName>
        <fullName evidence="8">MFS transporter</fullName>
    </submittedName>
</protein>
<evidence type="ECO:0000313" key="9">
    <source>
        <dbReference type="Proteomes" id="UP000637074"/>
    </source>
</evidence>
<proteinExistence type="predicted"/>
<dbReference type="PROSITE" id="PS50850">
    <property type="entry name" value="MFS"/>
    <property type="match status" value="1"/>
</dbReference>
<evidence type="ECO:0000256" key="5">
    <source>
        <dbReference type="ARBA" id="ARBA00023136"/>
    </source>
</evidence>